<dbReference type="EMBL" id="JANPWB010000015">
    <property type="protein sequence ID" value="KAJ1091076.1"/>
    <property type="molecule type" value="Genomic_DNA"/>
</dbReference>
<evidence type="ECO:0000313" key="2">
    <source>
        <dbReference type="Proteomes" id="UP001066276"/>
    </source>
</evidence>
<protein>
    <submittedName>
        <fullName evidence="1">Uncharacterized protein</fullName>
    </submittedName>
</protein>
<organism evidence="1 2">
    <name type="scientific">Pleurodeles waltl</name>
    <name type="common">Iberian ribbed newt</name>
    <dbReference type="NCBI Taxonomy" id="8319"/>
    <lineage>
        <taxon>Eukaryota</taxon>
        <taxon>Metazoa</taxon>
        <taxon>Chordata</taxon>
        <taxon>Craniata</taxon>
        <taxon>Vertebrata</taxon>
        <taxon>Euteleostomi</taxon>
        <taxon>Amphibia</taxon>
        <taxon>Batrachia</taxon>
        <taxon>Caudata</taxon>
        <taxon>Salamandroidea</taxon>
        <taxon>Salamandridae</taxon>
        <taxon>Pleurodelinae</taxon>
        <taxon>Pleurodeles</taxon>
    </lineage>
</organism>
<evidence type="ECO:0000313" key="1">
    <source>
        <dbReference type="EMBL" id="KAJ1091076.1"/>
    </source>
</evidence>
<name>A0AAV7LHU8_PLEWA</name>
<comment type="caution">
    <text evidence="1">The sequence shown here is derived from an EMBL/GenBank/DDBJ whole genome shotgun (WGS) entry which is preliminary data.</text>
</comment>
<dbReference type="Proteomes" id="UP001066276">
    <property type="component" value="Chromosome 11"/>
</dbReference>
<keyword evidence="2" id="KW-1185">Reference proteome</keyword>
<dbReference type="AlphaFoldDB" id="A0AAV7LHU8"/>
<gene>
    <name evidence="1" type="ORF">NDU88_004204</name>
</gene>
<sequence length="147" mass="15598">MEGPSRPQGFRLGGALEGLFRAFCRWICCPIFGGDGCSAGPPECGLGGLHPLSSFVGECHFAAWLGRRLIVRGPPTDPKRILRIGDSIRLGPRSALDRYGLEALRDCLPADFGGAAWALPDGLSSGPDEEGWGALLVSWPGGKHFLP</sequence>
<accession>A0AAV7LHU8</accession>
<reference evidence="1" key="1">
    <citation type="journal article" date="2022" name="bioRxiv">
        <title>Sequencing and chromosome-scale assembly of the giantPleurodeles waltlgenome.</title>
        <authorList>
            <person name="Brown T."/>
            <person name="Elewa A."/>
            <person name="Iarovenko S."/>
            <person name="Subramanian E."/>
            <person name="Araus A.J."/>
            <person name="Petzold A."/>
            <person name="Susuki M."/>
            <person name="Suzuki K.-i.T."/>
            <person name="Hayashi T."/>
            <person name="Toyoda A."/>
            <person name="Oliveira C."/>
            <person name="Osipova E."/>
            <person name="Leigh N.D."/>
            <person name="Simon A."/>
            <person name="Yun M.H."/>
        </authorList>
    </citation>
    <scope>NUCLEOTIDE SEQUENCE</scope>
    <source>
        <strain evidence="1">20211129_DDA</strain>
        <tissue evidence="1">Liver</tissue>
    </source>
</reference>
<proteinExistence type="predicted"/>